<protein>
    <submittedName>
        <fullName evidence="2">Uncharacterized protein</fullName>
    </submittedName>
</protein>
<feature type="compositionally biased region" description="Polar residues" evidence="1">
    <location>
        <begin position="166"/>
        <end position="178"/>
    </location>
</feature>
<proteinExistence type="predicted"/>
<evidence type="ECO:0000256" key="1">
    <source>
        <dbReference type="SAM" id="MobiDB-lite"/>
    </source>
</evidence>
<reference evidence="2" key="1">
    <citation type="journal article" date="2017" name="Science">
        <title>Giant viruses with an expanded complement of translation system components.</title>
        <authorList>
            <person name="Schulz F."/>
            <person name="Yutin N."/>
            <person name="Ivanova N.N."/>
            <person name="Ortega D.R."/>
            <person name="Lee T.K."/>
            <person name="Vierheilig J."/>
            <person name="Daims H."/>
            <person name="Horn M."/>
            <person name="Wagner M."/>
            <person name="Jensen G.J."/>
            <person name="Kyrpides N.C."/>
            <person name="Koonin E.V."/>
            <person name="Woyke T."/>
        </authorList>
    </citation>
    <scope>NUCLEOTIDE SEQUENCE</scope>
    <source>
        <strain evidence="2">CTV1</strain>
    </source>
</reference>
<name>A0A1V0SBF2_9VIRU</name>
<organism evidence="2">
    <name type="scientific">Catovirus CTV1</name>
    <dbReference type="NCBI Taxonomy" id="1977631"/>
    <lineage>
        <taxon>Viruses</taxon>
        <taxon>Varidnaviria</taxon>
        <taxon>Bamfordvirae</taxon>
        <taxon>Nucleocytoviricota</taxon>
        <taxon>Megaviricetes</taxon>
        <taxon>Imitervirales</taxon>
        <taxon>Mimiviridae</taxon>
        <taxon>Klosneuvirinae</taxon>
        <taxon>Catovirus</taxon>
    </lineage>
</organism>
<feature type="region of interest" description="Disordered" evidence="1">
    <location>
        <begin position="159"/>
        <end position="178"/>
    </location>
</feature>
<gene>
    <name evidence="2" type="ORF">Catovirus_1_1082</name>
</gene>
<dbReference type="EMBL" id="KY684083">
    <property type="protein sequence ID" value="ARF09032.1"/>
    <property type="molecule type" value="Genomic_DNA"/>
</dbReference>
<dbReference type="Pfam" id="PF19064">
    <property type="entry name" value="DUF5760"/>
    <property type="match status" value="1"/>
</dbReference>
<evidence type="ECO:0000313" key="2">
    <source>
        <dbReference type="EMBL" id="ARF09032.1"/>
    </source>
</evidence>
<feature type="region of interest" description="Disordered" evidence="1">
    <location>
        <begin position="1"/>
        <end position="27"/>
    </location>
</feature>
<sequence length="178" mass="20910">MNSISNSTHEETNDFSETNIDDVESKKISDEAKERYEEIEFEEKVKAYIKIDNLIRKIQDDIKELKNKRKPCENYILNYLLKSENSFVSLSSGKLIKNESQTKAPLKIDFIKEAIREKIKCENLFDTEDKYNAFVESVLELMDKKRPIKKRVNLKRTFQKDKQPKTIKNNANSGKPLK</sequence>
<dbReference type="InterPro" id="IPR043918">
    <property type="entry name" value="DUF5760"/>
</dbReference>
<accession>A0A1V0SBF2</accession>